<dbReference type="EMBL" id="JBHSGV010000003">
    <property type="protein sequence ID" value="MFC4747245.1"/>
    <property type="molecule type" value="Genomic_DNA"/>
</dbReference>
<dbReference type="Proteomes" id="UP001595935">
    <property type="component" value="Unassembled WGS sequence"/>
</dbReference>
<name>A0ABV9PF46_9FLAO</name>
<reference evidence="2" key="1">
    <citation type="journal article" date="2019" name="Int. J. Syst. Evol. Microbiol.">
        <title>The Global Catalogue of Microorganisms (GCM) 10K type strain sequencing project: providing services to taxonomists for standard genome sequencing and annotation.</title>
        <authorList>
            <consortium name="The Broad Institute Genomics Platform"/>
            <consortium name="The Broad Institute Genome Sequencing Center for Infectious Disease"/>
            <person name="Wu L."/>
            <person name="Ma J."/>
        </authorList>
    </citation>
    <scope>NUCLEOTIDE SEQUENCE [LARGE SCALE GENOMIC DNA]</scope>
    <source>
        <strain evidence="2">WYCCWR 13023</strain>
    </source>
</reference>
<proteinExistence type="predicted"/>
<dbReference type="RefSeq" id="WP_213257656.1">
    <property type="nucleotide sequence ID" value="NZ_JAGYWA010000003.1"/>
</dbReference>
<evidence type="ECO:0000313" key="2">
    <source>
        <dbReference type="Proteomes" id="UP001595935"/>
    </source>
</evidence>
<accession>A0ABV9PF46</accession>
<comment type="caution">
    <text evidence="1">The sequence shown here is derived from an EMBL/GenBank/DDBJ whole genome shotgun (WGS) entry which is preliminary data.</text>
</comment>
<gene>
    <name evidence="1" type="ORF">ACFO5S_07300</name>
</gene>
<keyword evidence="2" id="KW-1185">Reference proteome</keyword>
<protein>
    <submittedName>
        <fullName evidence="1">Uncharacterized protein</fullName>
    </submittedName>
</protein>
<organism evidence="1 2">
    <name type="scientific">Flavobacterium branchiicola</name>
    <dbReference type="NCBI Taxonomy" id="1114875"/>
    <lineage>
        <taxon>Bacteria</taxon>
        <taxon>Pseudomonadati</taxon>
        <taxon>Bacteroidota</taxon>
        <taxon>Flavobacteriia</taxon>
        <taxon>Flavobacteriales</taxon>
        <taxon>Flavobacteriaceae</taxon>
        <taxon>Flavobacterium</taxon>
    </lineage>
</organism>
<sequence>MKSKTYLMAILLALTSCKSDNNIENIFLNNADEYWKYYTTNSNSSTYFQFNEDHLSHRFEIDNKNHFHENKGEGDIVEVPQKWSVTEDSIMSWGNLTYDIVSFNKKVIVLNYLSEEKPFTGFIFLIKTNENEIMRGPGFFEQKRIKDLEKYNFKND</sequence>
<evidence type="ECO:0000313" key="1">
    <source>
        <dbReference type="EMBL" id="MFC4747245.1"/>
    </source>
</evidence>
<dbReference type="PROSITE" id="PS51257">
    <property type="entry name" value="PROKAR_LIPOPROTEIN"/>
    <property type="match status" value="1"/>
</dbReference>